<evidence type="ECO:0000313" key="4">
    <source>
        <dbReference type="Proteomes" id="UP001187471"/>
    </source>
</evidence>
<dbReference type="EMBL" id="JAVXUO010002691">
    <property type="protein sequence ID" value="KAK2970570.1"/>
    <property type="molecule type" value="Genomic_DNA"/>
</dbReference>
<accession>A0AA88R5C9</accession>
<feature type="region of interest" description="Disordered" evidence="1">
    <location>
        <begin position="705"/>
        <end position="726"/>
    </location>
</feature>
<gene>
    <name evidence="3" type="ORF">RJ640_000335</name>
</gene>
<feature type="compositionally biased region" description="Polar residues" evidence="1">
    <location>
        <begin position="1239"/>
        <end position="1250"/>
    </location>
</feature>
<keyword evidence="4" id="KW-1185">Reference proteome</keyword>
<dbReference type="Pfam" id="PF10539">
    <property type="entry name" value="Dev_Cell_Death"/>
    <property type="match status" value="1"/>
</dbReference>
<dbReference type="InterPro" id="IPR013989">
    <property type="entry name" value="Dev_and_cell_death_domain"/>
</dbReference>
<feature type="domain" description="DCD" evidence="2">
    <location>
        <begin position="124"/>
        <end position="254"/>
    </location>
</feature>
<name>A0AA88R5C9_9ASTE</name>
<feature type="compositionally biased region" description="Polar residues" evidence="1">
    <location>
        <begin position="1196"/>
        <end position="1210"/>
    </location>
</feature>
<sequence>MALQDQDLPATHQIRQPTVASKHLIRRRTVAATAAYEIWPLRLRSATPKSDDSPASLTTDTRLLPATGLLLWPRTDPLEARTTDQSVWVAGGISFHYACKNLANLRWSRYSMEHEEKNDVTGEVPEFGAIFMSNMETKRECFRRNLFGLPSSKANFVKQVKAGMVLFLFEFERKQLLGVFQASSDGAMNIVPDAFSSSGKQFPAQVCFTRIWYCSPLSENEFRDAIRENYFSAKKFNFGLSEDQVHRLLLMFNSKKINTILPLKQPAREVIVAQGKGGRRDHDDDRVVEGDRAEFKPDDVDNVLRPAIMRESLPLDRRNVVDNDNILMGNMEDENKVEYGTGRGCWTEGSWFKKRKVDDDGSAWRSNVTENGRFDDQGPGLAIRSEHRKGSPGSGRPLMDGMVKDECVMDINPGYGISSGYPRRLYKGSTVADDCRLPLRGDGSSRPVVSNLYHDELLSKIKLDTDDGRLLINNRSVAYEHNRDNGLGPVAAKHRGKHLRNNTTDDSWFSMQNRLENAHKVVDVNGPVISNEYYENSLDGVRRATDGGRFSMGERKETEHNISYEPLHEYRRENDDRRILISDRVKNEPNRMSNIGPVISNDYSKYTSSQDRRVADGVWFRESDRAEDMHHMDSRLGPVSTDYTSLGQSKQKHVGYSEMPKVETDYSLPPDQFRNPTAYPCIKEPQTVDRHNQTSHDAIITRNVSYDPEFPDSSHPQSSSVAGNNSSSVQNYLGNFMSPLMTKLSSYDLDAQTVDRKNQASHDATVARNVPYNREVPDLSYRRSPSTVVGYNYSSVRNSMRNLVSSTKTKLSSYDLEAERCFDVASVHGSKVSSRNTFNSHDSSLRRTINPFSNAGYSENNKLSPSPCGGYKGLLYSKPDIASLPSSSGEINGNQDSGSFSFGFGSRKNLPFAFEEGFAAGSQGNDENMISRGCSEAFCAKEHSLSFAGWSHKHYGASSEDQGLYRSEKDLVNPHYYGGAQTKHFSTDIGRTSVFSRLSMAPEVREEEEEDNDWAFHKFDDMNVAASADEVMDMLHENPNHPLKRKRKFKTLHGQSDDDGSVGIKKQATMFNRIENAKSKSIVAIDALGTIEEDSDSLLEETRLVDFKRRSQVRKNLDKTFKKGPGGIKKNSDETCIKGSPGIARVKMSVEVNALDRKTSVKSAEDAASAGKLCKRRKLVRPVFCQKESRGEIVSASSIQNGHLSSQESSLSKDDTNGNTTCEDNNLPTRNVGSVDLTPISSDNNSNADGSPNAKKHQVQKILGSHLNDVMAEMSKDDFLLLNAGHQVPLTNKTVNDMSSSCNLGVISCCSHVQEPPPGLCP</sequence>
<reference evidence="3" key="1">
    <citation type="submission" date="2022-12" db="EMBL/GenBank/DDBJ databases">
        <title>Draft genome assemblies for two species of Escallonia (Escalloniales).</title>
        <authorList>
            <person name="Chanderbali A."/>
            <person name="Dervinis C."/>
            <person name="Anghel I."/>
            <person name="Soltis D."/>
            <person name="Soltis P."/>
            <person name="Zapata F."/>
        </authorList>
    </citation>
    <scope>NUCLEOTIDE SEQUENCE</scope>
    <source>
        <strain evidence="3">UCBG92.1500</strain>
        <tissue evidence="3">Leaf</tissue>
    </source>
</reference>
<evidence type="ECO:0000256" key="1">
    <source>
        <dbReference type="SAM" id="MobiDB-lite"/>
    </source>
</evidence>
<dbReference type="PROSITE" id="PS51222">
    <property type="entry name" value="DCD"/>
    <property type="match status" value="1"/>
</dbReference>
<protein>
    <recommendedName>
        <fullName evidence="2">DCD domain-containing protein</fullName>
    </recommendedName>
</protein>
<proteinExistence type="predicted"/>
<dbReference type="SMART" id="SM00767">
    <property type="entry name" value="DCD"/>
    <property type="match status" value="1"/>
</dbReference>
<feature type="region of interest" description="Disordered" evidence="1">
    <location>
        <begin position="368"/>
        <end position="401"/>
    </location>
</feature>
<dbReference type="Proteomes" id="UP001187471">
    <property type="component" value="Unassembled WGS sequence"/>
</dbReference>
<organism evidence="3 4">
    <name type="scientific">Escallonia rubra</name>
    <dbReference type="NCBI Taxonomy" id="112253"/>
    <lineage>
        <taxon>Eukaryota</taxon>
        <taxon>Viridiplantae</taxon>
        <taxon>Streptophyta</taxon>
        <taxon>Embryophyta</taxon>
        <taxon>Tracheophyta</taxon>
        <taxon>Spermatophyta</taxon>
        <taxon>Magnoliopsida</taxon>
        <taxon>eudicotyledons</taxon>
        <taxon>Gunneridae</taxon>
        <taxon>Pentapetalae</taxon>
        <taxon>asterids</taxon>
        <taxon>campanulids</taxon>
        <taxon>Escalloniales</taxon>
        <taxon>Escalloniaceae</taxon>
        <taxon>Escallonia</taxon>
    </lineage>
</organism>
<feature type="compositionally biased region" description="Low complexity" evidence="1">
    <location>
        <begin position="717"/>
        <end position="726"/>
    </location>
</feature>
<comment type="caution">
    <text evidence="3">The sequence shown here is derived from an EMBL/GenBank/DDBJ whole genome shotgun (WGS) entry which is preliminary data.</text>
</comment>
<feature type="region of interest" description="Disordered" evidence="1">
    <location>
        <begin position="633"/>
        <end position="654"/>
    </location>
</feature>
<evidence type="ECO:0000259" key="2">
    <source>
        <dbReference type="PROSITE" id="PS51222"/>
    </source>
</evidence>
<feature type="region of interest" description="Disordered" evidence="1">
    <location>
        <begin position="1196"/>
        <end position="1257"/>
    </location>
</feature>
<feature type="compositionally biased region" description="Polar residues" evidence="1">
    <location>
        <begin position="1217"/>
        <end position="1232"/>
    </location>
</feature>
<dbReference type="PANTHER" id="PTHR46444">
    <property type="entry name" value="DCD (DEVELOPMENT AND CELL DEATH) DOMAIN PROTEIN-RELATED"/>
    <property type="match status" value="1"/>
</dbReference>
<dbReference type="PANTHER" id="PTHR46444:SF9">
    <property type="entry name" value="DCD (DEVELOPMENT AND CELL DEATH) DOMAIN PROTEIN"/>
    <property type="match status" value="1"/>
</dbReference>
<evidence type="ECO:0000313" key="3">
    <source>
        <dbReference type="EMBL" id="KAK2970570.1"/>
    </source>
</evidence>